<evidence type="ECO:0000313" key="3">
    <source>
        <dbReference type="Proteomes" id="UP001521184"/>
    </source>
</evidence>
<gene>
    <name evidence="2" type="ORF">SLS58_010898</name>
</gene>
<name>A0ABR3T2X6_9PEZI</name>
<dbReference type="EMBL" id="JAKEKT020000142">
    <property type="protein sequence ID" value="KAL1633908.1"/>
    <property type="molecule type" value="Genomic_DNA"/>
</dbReference>
<feature type="compositionally biased region" description="Polar residues" evidence="1">
    <location>
        <begin position="132"/>
        <end position="141"/>
    </location>
</feature>
<organism evidence="2 3">
    <name type="scientific">Diplodia intermedia</name>
    <dbReference type="NCBI Taxonomy" id="856260"/>
    <lineage>
        <taxon>Eukaryota</taxon>
        <taxon>Fungi</taxon>
        <taxon>Dikarya</taxon>
        <taxon>Ascomycota</taxon>
        <taxon>Pezizomycotina</taxon>
        <taxon>Dothideomycetes</taxon>
        <taxon>Dothideomycetes incertae sedis</taxon>
        <taxon>Botryosphaeriales</taxon>
        <taxon>Botryosphaeriaceae</taxon>
        <taxon>Diplodia</taxon>
    </lineage>
</organism>
<evidence type="ECO:0000313" key="2">
    <source>
        <dbReference type="EMBL" id="KAL1633908.1"/>
    </source>
</evidence>
<protein>
    <submittedName>
        <fullName evidence="2">Uncharacterized protein</fullName>
    </submittedName>
</protein>
<evidence type="ECO:0000256" key="1">
    <source>
        <dbReference type="SAM" id="MobiDB-lite"/>
    </source>
</evidence>
<feature type="compositionally biased region" description="Polar residues" evidence="1">
    <location>
        <begin position="11"/>
        <end position="48"/>
    </location>
</feature>
<feature type="region of interest" description="Disordered" evidence="1">
    <location>
        <begin position="217"/>
        <end position="241"/>
    </location>
</feature>
<feature type="compositionally biased region" description="Low complexity" evidence="1">
    <location>
        <begin position="62"/>
        <end position="80"/>
    </location>
</feature>
<feature type="region of interest" description="Disordered" evidence="1">
    <location>
        <begin position="1"/>
        <end position="149"/>
    </location>
</feature>
<proteinExistence type="predicted"/>
<reference evidence="2 3" key="1">
    <citation type="journal article" date="2023" name="Plant Dis.">
        <title>First Report of Diplodia intermedia Causing Canker and Dieback Diseases on Apple Trees in Canada.</title>
        <authorList>
            <person name="Ellouze W."/>
            <person name="Ilyukhin E."/>
            <person name="Sulman M."/>
            <person name="Ali S."/>
        </authorList>
    </citation>
    <scope>NUCLEOTIDE SEQUENCE [LARGE SCALE GENOMIC DNA]</scope>
    <source>
        <strain evidence="2 3">M45-28</strain>
    </source>
</reference>
<accession>A0ABR3T2X6</accession>
<dbReference type="Proteomes" id="UP001521184">
    <property type="component" value="Unassembled WGS sequence"/>
</dbReference>
<feature type="compositionally biased region" description="Basic and acidic residues" evidence="1">
    <location>
        <begin position="108"/>
        <end position="124"/>
    </location>
</feature>
<comment type="caution">
    <text evidence="2">The sequence shown here is derived from an EMBL/GenBank/DDBJ whole genome shotgun (WGS) entry which is preliminary data.</text>
</comment>
<keyword evidence="3" id="KW-1185">Reference proteome</keyword>
<sequence length="372" mass="40078">MPNDSDWNEVIENTPSGRSISSMNPNADNGKTLNPDSSKSECIQNSTAKAPKDLTHSHHQGALSLSKSASAARSRVMSKALARQRSRLVFGREAGANMTSHGTSPIRKPKEVREDQALSRDPPQRGKKRSLSVDTESSIAAASTADRPADTAQLAGAKLDRQALGNAERLAFLRKKVQDSIGAMTAKKRVRSDKDEDVEATADVFLGKLKEDLESRWARPRNGRASPPLPPPYAAASHGPGDTCEIVKPGDHAPANTQPFLVRDAASCGEAVVSEQAVATTINITTVLNGPPYSTADVIRGTKVHRPAQEALFAKNKLLALWRRWTAWVLREHETEPAVVGPLLWKAFRAASCGNMGGFVEAIVAVLDVLFM</sequence>